<evidence type="ECO:0000313" key="2">
    <source>
        <dbReference type="Proteomes" id="UP001219525"/>
    </source>
</evidence>
<evidence type="ECO:0000313" key="1">
    <source>
        <dbReference type="EMBL" id="KAJ7212485.1"/>
    </source>
</evidence>
<gene>
    <name evidence="1" type="ORF">GGX14DRAFT_564243</name>
</gene>
<comment type="caution">
    <text evidence="1">The sequence shown here is derived from an EMBL/GenBank/DDBJ whole genome shotgun (WGS) entry which is preliminary data.</text>
</comment>
<dbReference type="EMBL" id="JARJCW010000023">
    <property type="protein sequence ID" value="KAJ7212485.1"/>
    <property type="molecule type" value="Genomic_DNA"/>
</dbReference>
<dbReference type="Proteomes" id="UP001219525">
    <property type="component" value="Unassembled WGS sequence"/>
</dbReference>
<accession>A0AAD6VK64</accession>
<reference evidence="1" key="1">
    <citation type="submission" date="2023-03" db="EMBL/GenBank/DDBJ databases">
        <title>Massive genome expansion in bonnet fungi (Mycena s.s.) driven by repeated elements and novel gene families across ecological guilds.</title>
        <authorList>
            <consortium name="Lawrence Berkeley National Laboratory"/>
            <person name="Harder C.B."/>
            <person name="Miyauchi S."/>
            <person name="Viragh M."/>
            <person name="Kuo A."/>
            <person name="Thoen E."/>
            <person name="Andreopoulos B."/>
            <person name="Lu D."/>
            <person name="Skrede I."/>
            <person name="Drula E."/>
            <person name="Henrissat B."/>
            <person name="Morin E."/>
            <person name="Kohler A."/>
            <person name="Barry K."/>
            <person name="LaButti K."/>
            <person name="Morin E."/>
            <person name="Salamov A."/>
            <person name="Lipzen A."/>
            <person name="Mereny Z."/>
            <person name="Hegedus B."/>
            <person name="Baldrian P."/>
            <person name="Stursova M."/>
            <person name="Weitz H."/>
            <person name="Taylor A."/>
            <person name="Grigoriev I.V."/>
            <person name="Nagy L.G."/>
            <person name="Martin F."/>
            <person name="Kauserud H."/>
        </authorList>
    </citation>
    <scope>NUCLEOTIDE SEQUENCE</scope>
    <source>
        <strain evidence="1">9144</strain>
    </source>
</reference>
<organism evidence="1 2">
    <name type="scientific">Mycena pura</name>
    <dbReference type="NCBI Taxonomy" id="153505"/>
    <lineage>
        <taxon>Eukaryota</taxon>
        <taxon>Fungi</taxon>
        <taxon>Dikarya</taxon>
        <taxon>Basidiomycota</taxon>
        <taxon>Agaricomycotina</taxon>
        <taxon>Agaricomycetes</taxon>
        <taxon>Agaricomycetidae</taxon>
        <taxon>Agaricales</taxon>
        <taxon>Marasmiineae</taxon>
        <taxon>Mycenaceae</taxon>
        <taxon>Mycena</taxon>
    </lineage>
</organism>
<dbReference type="AlphaFoldDB" id="A0AAD6VK64"/>
<protein>
    <submittedName>
        <fullName evidence="1">Uncharacterized protein</fullName>
    </submittedName>
</protein>
<sequence length="170" mass="19613">MNHKNDVLSREKATIEASMAYAQANKIHRDGLDDTRNALFAGFIIPPKECHRWADAMFPDGPHVRDTDTFDPIIPLYFNDKFEDVTQDPHNLPFHVVANATGPLNVMYVMDVVWGNWRNPLAMYDIDEVFDEKLWIALDEGAAREASRFLTEDMQIRDIGSWTTYYSFVL</sequence>
<keyword evidence="2" id="KW-1185">Reference proteome</keyword>
<name>A0AAD6VK64_9AGAR</name>
<proteinExistence type="predicted"/>